<feature type="chain" id="PRO_5004806146" evidence="1">
    <location>
        <begin position="34"/>
        <end position="47"/>
    </location>
</feature>
<dbReference type="Proteomes" id="UP000005777">
    <property type="component" value="Unassembled WGS sequence"/>
</dbReference>
<dbReference type="AlphaFoldDB" id="W1MXF3"/>
<keyword evidence="1" id="KW-0732">Signal</keyword>
<comment type="caution">
    <text evidence="2">The sequence shown here is derived from an EMBL/GenBank/DDBJ whole genome shotgun (WGS) entry which is preliminary data.</text>
</comment>
<evidence type="ECO:0000313" key="3">
    <source>
        <dbReference type="Proteomes" id="UP000005777"/>
    </source>
</evidence>
<accession>W1MXF3</accession>
<proteinExistence type="predicted"/>
<evidence type="ECO:0000313" key="2">
    <source>
        <dbReference type="EMBL" id="EQW12976.1"/>
    </source>
</evidence>
<evidence type="ECO:0000256" key="1">
    <source>
        <dbReference type="SAM" id="SignalP"/>
    </source>
</evidence>
<keyword evidence="3" id="KW-1185">Reference proteome</keyword>
<reference evidence="2 3" key="1">
    <citation type="submission" date="2012-01" db="EMBL/GenBank/DDBJ databases">
        <title>The Genome Sequence of Scardovia inopinata F0304.</title>
        <authorList>
            <consortium name="The Broad Institute Genome Sequencing Platform"/>
            <person name="Earl A."/>
            <person name="Ward D."/>
            <person name="Feldgarden M."/>
            <person name="Gevers D."/>
            <person name="Izard J."/>
            <person name="Baranova O.V."/>
            <person name="Blanton J.M."/>
            <person name="Tanner A.C."/>
            <person name="Dewhirst F.E."/>
            <person name="Young S.K."/>
            <person name="Zeng Q."/>
            <person name="Gargeya S."/>
            <person name="Fitzgerald M."/>
            <person name="Haas B."/>
            <person name="Abouelleil A."/>
            <person name="Alvarado L."/>
            <person name="Arachchi H.M."/>
            <person name="Berlin A."/>
            <person name="Chapman S.B."/>
            <person name="Gearin G."/>
            <person name="Goldberg J."/>
            <person name="Griggs A."/>
            <person name="Gujja S."/>
            <person name="Hansen M."/>
            <person name="Heiman D."/>
            <person name="Howarth C."/>
            <person name="Larimer J."/>
            <person name="Lui A."/>
            <person name="MacDonald P.J."/>
            <person name="McCowen C."/>
            <person name="Montmayeur A."/>
            <person name="Murphy C."/>
            <person name="Neiman D."/>
            <person name="Pearson M."/>
            <person name="Priest M."/>
            <person name="Roberts A."/>
            <person name="Saif S."/>
            <person name="Shea T."/>
            <person name="Sisk P."/>
            <person name="Stolte C."/>
            <person name="Sykes S."/>
            <person name="Wortman J."/>
            <person name="Nusbaum C."/>
            <person name="Birren B."/>
        </authorList>
    </citation>
    <scope>NUCLEOTIDE SEQUENCE [LARGE SCALE GENOMIC DNA]</scope>
    <source>
        <strain evidence="2 3">F0304</strain>
    </source>
</reference>
<name>W1MXF3_SCAIO</name>
<dbReference type="EMBL" id="ADCX01000013">
    <property type="protein sequence ID" value="EQW12976.1"/>
    <property type="molecule type" value="Genomic_DNA"/>
</dbReference>
<protein>
    <submittedName>
        <fullName evidence="2">Uncharacterized protein</fullName>
    </submittedName>
</protein>
<feature type="signal peptide" evidence="1">
    <location>
        <begin position="1"/>
        <end position="33"/>
    </location>
</feature>
<dbReference type="HOGENOM" id="CLU_3173046_0_0_11"/>
<gene>
    <name evidence="2" type="ORF">HMPREF9020_01569</name>
</gene>
<sequence length="47" mass="4872">MDTGKTAKRRSLLAAATSLLMMGALCVPTTVYASGADGGNFTCKFSR</sequence>
<organism evidence="2 3">
    <name type="scientific">Scardovia inopinata F0304</name>
    <dbReference type="NCBI Taxonomy" id="641146"/>
    <lineage>
        <taxon>Bacteria</taxon>
        <taxon>Bacillati</taxon>
        <taxon>Actinomycetota</taxon>
        <taxon>Actinomycetes</taxon>
        <taxon>Bifidobacteriales</taxon>
        <taxon>Bifidobacteriaceae</taxon>
        <taxon>Scardovia</taxon>
    </lineage>
</organism>
<dbReference type="RefSeq" id="WP_155810243.1">
    <property type="nucleotide sequence ID" value="NZ_GG770226.1"/>
</dbReference>